<name>A0A8J3JMH5_9ACTN</name>
<comment type="caution">
    <text evidence="1">The sequence shown here is derived from an EMBL/GenBank/DDBJ whole genome shotgun (WGS) entry which is preliminary data.</text>
</comment>
<dbReference type="RefSeq" id="WP_376821363.1">
    <property type="nucleotide sequence ID" value="NZ_JBHTGC010000001.1"/>
</dbReference>
<dbReference type="Proteomes" id="UP000601223">
    <property type="component" value="Unassembled WGS sequence"/>
</dbReference>
<proteinExistence type="predicted"/>
<organism evidence="1 2">
    <name type="scientific">Catellatospora bangladeshensis</name>
    <dbReference type="NCBI Taxonomy" id="310355"/>
    <lineage>
        <taxon>Bacteria</taxon>
        <taxon>Bacillati</taxon>
        <taxon>Actinomycetota</taxon>
        <taxon>Actinomycetes</taxon>
        <taxon>Micromonosporales</taxon>
        <taxon>Micromonosporaceae</taxon>
        <taxon>Catellatospora</taxon>
    </lineage>
</organism>
<dbReference type="AlphaFoldDB" id="A0A8J3JMH5"/>
<gene>
    <name evidence="1" type="ORF">Cba03nite_47200</name>
</gene>
<evidence type="ECO:0000313" key="2">
    <source>
        <dbReference type="Proteomes" id="UP000601223"/>
    </source>
</evidence>
<protein>
    <submittedName>
        <fullName evidence="1">Uncharacterized protein</fullName>
    </submittedName>
</protein>
<accession>A0A8J3JMH5</accession>
<sequence>MTRFSISASLSEVGTVTVMGSPPGDTVLAIPMSPLIVDASAPLPRFTTAEPATGHAGADGADHCGMVVTCGA</sequence>
<dbReference type="EMBL" id="BONF01000028">
    <property type="protein sequence ID" value="GIF83371.1"/>
    <property type="molecule type" value="Genomic_DNA"/>
</dbReference>
<evidence type="ECO:0000313" key="1">
    <source>
        <dbReference type="EMBL" id="GIF83371.1"/>
    </source>
</evidence>
<reference evidence="1 2" key="1">
    <citation type="submission" date="2021-01" db="EMBL/GenBank/DDBJ databases">
        <title>Whole genome shotgun sequence of Catellatospora bangladeshensis NBRC 107357.</title>
        <authorList>
            <person name="Komaki H."/>
            <person name="Tamura T."/>
        </authorList>
    </citation>
    <scope>NUCLEOTIDE SEQUENCE [LARGE SCALE GENOMIC DNA]</scope>
    <source>
        <strain evidence="1 2">NBRC 107357</strain>
    </source>
</reference>
<keyword evidence="2" id="KW-1185">Reference proteome</keyword>